<accession>A0AAW9X6J9</accession>
<evidence type="ECO:0000259" key="1">
    <source>
        <dbReference type="Pfam" id="PF13392"/>
    </source>
</evidence>
<organism evidence="2 3">
    <name type="scientific">Escherichia coli</name>
    <dbReference type="NCBI Taxonomy" id="562"/>
    <lineage>
        <taxon>Bacteria</taxon>
        <taxon>Pseudomonadati</taxon>
        <taxon>Pseudomonadota</taxon>
        <taxon>Gammaproteobacteria</taxon>
        <taxon>Enterobacterales</taxon>
        <taxon>Enterobacteriaceae</taxon>
        <taxon>Escherichia</taxon>
    </lineage>
</organism>
<protein>
    <submittedName>
        <fullName evidence="2">HNH endonuclease</fullName>
    </submittedName>
</protein>
<dbReference type="Proteomes" id="UP000441160">
    <property type="component" value="Unassembled WGS sequence"/>
</dbReference>
<dbReference type="InterPro" id="IPR044925">
    <property type="entry name" value="His-Me_finger_sf"/>
</dbReference>
<name>A0AAW9X6J9_ECOLX</name>
<reference evidence="2 3" key="1">
    <citation type="submission" date="2019-12" db="EMBL/GenBank/DDBJ databases">
        <title>Enteriobacteria Tanzani isolates_8377-8380.</title>
        <authorList>
            <person name="Subbiah M."/>
            <person name="Call D."/>
        </authorList>
    </citation>
    <scope>NUCLEOTIDE SEQUENCE [LARGE SCALE GENOMIC DNA]</scope>
    <source>
        <strain evidence="2 3">8378wB3</strain>
    </source>
</reference>
<dbReference type="RefSeq" id="WP_001513752.1">
    <property type="nucleotide sequence ID" value="NZ_AP021891.1"/>
</dbReference>
<gene>
    <name evidence="2" type="ORF">GP944_24545</name>
</gene>
<keyword evidence="2" id="KW-0540">Nuclease</keyword>
<feature type="domain" description="HNH nuclease" evidence="1">
    <location>
        <begin position="78"/>
        <end position="104"/>
    </location>
</feature>
<sequence>MTNIERLDRCADIMRRRWIYDPESGLLFSRETKGPVKGGMTNKGHLVVSIQEGDFKVTLTYQKACYVYAFGAYDETLYEVHHINLNKQDNRLKNIRLMTKEMHRRIHKNVRKIAQLGHTYWLQPEAIEQSL</sequence>
<dbReference type="GO" id="GO:0004519">
    <property type="term" value="F:endonuclease activity"/>
    <property type="evidence" value="ECO:0007669"/>
    <property type="project" value="UniProtKB-KW"/>
</dbReference>
<keyword evidence="2" id="KW-0255">Endonuclease</keyword>
<dbReference type="SUPFAM" id="SSF54060">
    <property type="entry name" value="His-Me finger endonucleases"/>
    <property type="match status" value="1"/>
</dbReference>
<comment type="caution">
    <text evidence="2">The sequence shown here is derived from an EMBL/GenBank/DDBJ whole genome shotgun (WGS) entry which is preliminary data.</text>
</comment>
<dbReference type="InterPro" id="IPR003615">
    <property type="entry name" value="HNH_nuc"/>
</dbReference>
<dbReference type="AlphaFoldDB" id="A0AAW9X6J9"/>
<evidence type="ECO:0000313" key="2">
    <source>
        <dbReference type="EMBL" id="MWU33821.1"/>
    </source>
</evidence>
<dbReference type="EMBL" id="WTRX01000099">
    <property type="protein sequence ID" value="MWU33821.1"/>
    <property type="molecule type" value="Genomic_DNA"/>
</dbReference>
<evidence type="ECO:0000313" key="3">
    <source>
        <dbReference type="Proteomes" id="UP000441160"/>
    </source>
</evidence>
<dbReference type="Pfam" id="PF13392">
    <property type="entry name" value="HNH_3"/>
    <property type="match status" value="1"/>
</dbReference>
<keyword evidence="2" id="KW-0378">Hydrolase</keyword>
<proteinExistence type="predicted"/>
<dbReference type="Gene3D" id="3.90.75.20">
    <property type="match status" value="1"/>
</dbReference>